<dbReference type="InterPro" id="IPR043454">
    <property type="entry name" value="NPH3/RPT2-like"/>
</dbReference>
<feature type="coiled-coil region" evidence="4">
    <location>
        <begin position="527"/>
        <end position="561"/>
    </location>
</feature>
<evidence type="ECO:0000256" key="4">
    <source>
        <dbReference type="SAM" id="Coils"/>
    </source>
</evidence>
<dbReference type="PROSITE" id="PS50097">
    <property type="entry name" value="BTB"/>
    <property type="match status" value="1"/>
</dbReference>
<feature type="domain" description="BTB" evidence="5">
    <location>
        <begin position="58"/>
        <end position="130"/>
    </location>
</feature>
<evidence type="ECO:0000256" key="3">
    <source>
        <dbReference type="PROSITE-ProRule" id="PRU00982"/>
    </source>
</evidence>
<dbReference type="Pfam" id="PF03000">
    <property type="entry name" value="NPH3"/>
    <property type="match status" value="1"/>
</dbReference>
<proteinExistence type="inferred from homology"/>
<dbReference type="InterPro" id="IPR027356">
    <property type="entry name" value="NPH3_dom"/>
</dbReference>
<dbReference type="SUPFAM" id="SSF54695">
    <property type="entry name" value="POZ domain"/>
    <property type="match status" value="1"/>
</dbReference>
<comment type="similarity">
    <text evidence="3">Belongs to the NPH3 family.</text>
</comment>
<dbReference type="PROSITE" id="PS51649">
    <property type="entry name" value="NPH3"/>
    <property type="match status" value="1"/>
</dbReference>
<keyword evidence="8" id="KW-1185">Reference proteome</keyword>
<gene>
    <name evidence="7" type="ORF">F3Y22_tig00002840pilonHSYRG01401</name>
</gene>
<sequence>MRLKMMSCREVEEEYPSHDSVLGGKPNRCVIYPPDPAIVAEQLERRNNNWFVRAKVASDLVVQVGDFRFHLHKLAMVSKSGYLNRLVFAKRSESHGASSLKLLLDDLPGGIKTFESVVNFCYGFNVDVTATTIAPLHCAANFLEMSDDLHHGNLIPKAEAFLSFAIFSSWKDTFKVLKSCESVSPWAKELRIVKRCSDAIAWKASTVPKAFTPGGENSNGNSNVGDSTNTWWFQDISTLRIDHFIQVIESIKRRGTKPELIGLCIAHWMAKWFPRKTFVFDELVVPKHLAQKLQRITVESLINMLPREKNSVSCNFLLCLLKLGLTTKIDLALSDKLETRVASMLEQCSVQDLLVKNNEDGDDTTHDVGIVIRVVQAYVVLSMKNSGARLCNVGRLIDGYLAMVARELNLAVDNFKSLLDALPKNARSSDNSLYRAIDMYLKAHPSLTEEERASVCTAMEYHRLSEDARQHAMRNDRLPLKIVTEFMLLEQVMMARSMLVTRSNINLRTTTRTMLKVNNNKVLERGFATSQNEIKMIRREVENMKMQLNQLQMCKLKLEKQVKSSCFK</sequence>
<evidence type="ECO:0000259" key="5">
    <source>
        <dbReference type="PROSITE" id="PS50097"/>
    </source>
</evidence>
<dbReference type="InterPro" id="IPR011333">
    <property type="entry name" value="SKP1/BTB/POZ_sf"/>
</dbReference>
<reference evidence="7" key="1">
    <citation type="submission" date="2019-09" db="EMBL/GenBank/DDBJ databases">
        <title>Draft genome information of white flower Hibiscus syriacus.</title>
        <authorList>
            <person name="Kim Y.-M."/>
        </authorList>
    </citation>
    <scope>NUCLEOTIDE SEQUENCE [LARGE SCALE GENOMIC DNA]</scope>
    <source>
        <strain evidence="7">YM2019G1</strain>
    </source>
</reference>
<dbReference type="GO" id="GO:0016567">
    <property type="term" value="P:protein ubiquitination"/>
    <property type="evidence" value="ECO:0007669"/>
    <property type="project" value="UniProtKB-UniPathway"/>
</dbReference>
<dbReference type="EMBL" id="VEPZ02000196">
    <property type="protein sequence ID" value="KAE8731467.1"/>
    <property type="molecule type" value="Genomic_DNA"/>
</dbReference>
<evidence type="ECO:0000313" key="8">
    <source>
        <dbReference type="Proteomes" id="UP000436088"/>
    </source>
</evidence>
<accession>A0A6A3CSC9</accession>
<organism evidence="7 8">
    <name type="scientific">Hibiscus syriacus</name>
    <name type="common">Rose of Sharon</name>
    <dbReference type="NCBI Taxonomy" id="106335"/>
    <lineage>
        <taxon>Eukaryota</taxon>
        <taxon>Viridiplantae</taxon>
        <taxon>Streptophyta</taxon>
        <taxon>Embryophyta</taxon>
        <taxon>Tracheophyta</taxon>
        <taxon>Spermatophyta</taxon>
        <taxon>Magnoliopsida</taxon>
        <taxon>eudicotyledons</taxon>
        <taxon>Gunneridae</taxon>
        <taxon>Pentapetalae</taxon>
        <taxon>rosids</taxon>
        <taxon>malvids</taxon>
        <taxon>Malvales</taxon>
        <taxon>Malvaceae</taxon>
        <taxon>Malvoideae</taxon>
        <taxon>Hibiscus</taxon>
    </lineage>
</organism>
<dbReference type="PANTHER" id="PTHR32370">
    <property type="entry name" value="OS12G0117600 PROTEIN"/>
    <property type="match status" value="1"/>
</dbReference>
<feature type="domain" description="NPH3" evidence="6">
    <location>
        <begin position="230"/>
        <end position="493"/>
    </location>
</feature>
<dbReference type="Pfam" id="PF00651">
    <property type="entry name" value="BTB"/>
    <property type="match status" value="1"/>
</dbReference>
<dbReference type="Proteomes" id="UP000436088">
    <property type="component" value="Unassembled WGS sequence"/>
</dbReference>
<dbReference type="SMART" id="SM00225">
    <property type="entry name" value="BTB"/>
    <property type="match status" value="1"/>
</dbReference>
<keyword evidence="4" id="KW-0175">Coiled coil</keyword>
<name>A0A6A3CSC9_HIBSY</name>
<evidence type="ECO:0000256" key="2">
    <source>
        <dbReference type="ARBA" id="ARBA00022786"/>
    </source>
</evidence>
<evidence type="ECO:0000256" key="1">
    <source>
        <dbReference type="ARBA" id="ARBA00004906"/>
    </source>
</evidence>
<protein>
    <submittedName>
        <fullName evidence="7">Root phototropism protein 3-like isoform X2</fullName>
    </submittedName>
</protein>
<comment type="caution">
    <text evidence="7">The sequence shown here is derived from an EMBL/GenBank/DDBJ whole genome shotgun (WGS) entry which is preliminary data.</text>
</comment>
<dbReference type="Gene3D" id="3.30.710.10">
    <property type="entry name" value="Potassium Channel Kv1.1, Chain A"/>
    <property type="match status" value="1"/>
</dbReference>
<dbReference type="UniPathway" id="UPA00143"/>
<evidence type="ECO:0000259" key="6">
    <source>
        <dbReference type="PROSITE" id="PS51649"/>
    </source>
</evidence>
<keyword evidence="2" id="KW-0833">Ubl conjugation pathway</keyword>
<dbReference type="InterPro" id="IPR000210">
    <property type="entry name" value="BTB/POZ_dom"/>
</dbReference>
<evidence type="ECO:0000313" key="7">
    <source>
        <dbReference type="EMBL" id="KAE8731467.1"/>
    </source>
</evidence>
<dbReference type="OrthoDB" id="624345at2759"/>
<dbReference type="AlphaFoldDB" id="A0A6A3CSC9"/>
<comment type="pathway">
    <text evidence="1">Protein modification; protein ubiquitination.</text>
</comment>